<feature type="domain" description="BZIP" evidence="5">
    <location>
        <begin position="142"/>
        <end position="157"/>
    </location>
</feature>
<dbReference type="AlphaFoldDB" id="A0A0S2LI12"/>
<dbReference type="GO" id="GO:0003677">
    <property type="term" value="F:DNA binding"/>
    <property type="evidence" value="ECO:0007669"/>
    <property type="project" value="UniProtKB-KW"/>
</dbReference>
<evidence type="ECO:0000259" key="5">
    <source>
        <dbReference type="PROSITE" id="PS00036"/>
    </source>
</evidence>
<dbReference type="InterPro" id="IPR046347">
    <property type="entry name" value="bZIP_sf"/>
</dbReference>
<keyword evidence="1" id="KW-0805">Transcription regulation</keyword>
<gene>
    <name evidence="6" type="ordered locus">CNA06905</name>
</gene>
<dbReference type="PaxDb" id="214684-A0A0S2LI12"/>
<reference evidence="6 7" key="1">
    <citation type="journal article" date="2005" name="Science">
        <title>The genome of the basidiomycetous yeast and human pathogen Cryptococcus neoformans.</title>
        <authorList>
            <person name="Loftus B.J."/>
            <person name="Fung E."/>
            <person name="Roncaglia P."/>
            <person name="Rowley D."/>
            <person name="Amedeo P."/>
            <person name="Bruno D."/>
            <person name="Vamathevan J."/>
            <person name="Miranda M."/>
            <person name="Anderson I.J."/>
            <person name="Fraser J.A."/>
            <person name="Allen J.E."/>
            <person name="Bosdet I.E."/>
            <person name="Brent M.R."/>
            <person name="Chiu R."/>
            <person name="Doering T.L."/>
            <person name="Donlin M.J."/>
            <person name="D'Souza C.A."/>
            <person name="Fox D.S."/>
            <person name="Grinberg V."/>
            <person name="Fu J."/>
            <person name="Fukushima M."/>
            <person name="Haas B.J."/>
            <person name="Huang J.C."/>
            <person name="Janbon G."/>
            <person name="Jones S.J."/>
            <person name="Koo H.L."/>
            <person name="Krzywinski M.I."/>
            <person name="Kwon-Chung J.K."/>
            <person name="Lengeler K.B."/>
            <person name="Maiti R."/>
            <person name="Marra M.A."/>
            <person name="Marra R.E."/>
            <person name="Mathewson C.A."/>
            <person name="Mitchell T.G."/>
            <person name="Pertea M."/>
            <person name="Riggs F.R."/>
            <person name="Salzberg S.L."/>
            <person name="Schein J.E."/>
            <person name="Shvartsbeyn A."/>
            <person name="Shin H."/>
            <person name="Shumway M."/>
            <person name="Specht C.A."/>
            <person name="Suh B.B."/>
            <person name="Tenney A."/>
            <person name="Utterback T.R."/>
            <person name="Wickes B.L."/>
            <person name="Wortman J.R."/>
            <person name="Wye N.H."/>
            <person name="Kronstad J.W."/>
            <person name="Lodge J.K."/>
            <person name="Heitman J."/>
            <person name="Davis R.W."/>
            <person name="Fraser C.M."/>
            <person name="Hyman R.W."/>
        </authorList>
    </citation>
    <scope>NUCLEOTIDE SEQUENCE [LARGE SCALE GENOMIC DNA]</scope>
    <source>
        <strain evidence="7">JEC21 / ATCC MYA-565</strain>
    </source>
</reference>
<dbReference type="PROSITE" id="PS00036">
    <property type="entry name" value="BZIP_BASIC"/>
    <property type="match status" value="1"/>
</dbReference>
<accession>A0A0S2LI12</accession>
<evidence type="ECO:0000256" key="1">
    <source>
        <dbReference type="ARBA" id="ARBA00023015"/>
    </source>
</evidence>
<dbReference type="Pfam" id="PF03131">
    <property type="entry name" value="bZIP_Maf"/>
    <property type="match status" value="1"/>
</dbReference>
<sequence>MSSTNREEFQDCVPSQEQSITASTTSANNLLSEVSQLSFIPTYPINTPSTLVARDMSHFTLRSVQSLSADLSSPYLTAPGQPESFFLTSPTGSQIDDLYSPTEPMYGPDLSVAEQLGITPTEESSGKRPPEYDVDKTERVSRRRAQNRAAQQKCRNRRLAEWNSLLSQRETLKAQLQGQQTVISSLVSQRDKACFERDEARSRCAWLEKLLREREVQSATWQDSCIFPNGES</sequence>
<evidence type="ECO:0000313" key="6">
    <source>
        <dbReference type="EMBL" id="ALO60355.1"/>
    </source>
</evidence>
<dbReference type="SMART" id="SM00338">
    <property type="entry name" value="BRLZ"/>
    <property type="match status" value="1"/>
</dbReference>
<evidence type="ECO:0000256" key="3">
    <source>
        <dbReference type="ARBA" id="ARBA00023163"/>
    </source>
</evidence>
<evidence type="ECO:0000256" key="4">
    <source>
        <dbReference type="SAM" id="MobiDB-lite"/>
    </source>
</evidence>
<dbReference type="KEGG" id="cne:CNA06905"/>
<dbReference type="InterPro" id="IPR004826">
    <property type="entry name" value="bZIP_Maf"/>
</dbReference>
<dbReference type="GeneID" id="36392704"/>
<dbReference type="EMBL" id="AE017341">
    <property type="protein sequence ID" value="ALO60355.1"/>
    <property type="molecule type" value="Genomic_DNA"/>
</dbReference>
<dbReference type="SUPFAM" id="SSF57959">
    <property type="entry name" value="Leucine zipper domain"/>
    <property type="match status" value="1"/>
</dbReference>
<proteinExistence type="predicted"/>
<protein>
    <recommendedName>
        <fullName evidence="5">BZIP domain-containing protein</fullName>
    </recommendedName>
</protein>
<dbReference type="GO" id="GO:0003700">
    <property type="term" value="F:DNA-binding transcription factor activity"/>
    <property type="evidence" value="ECO:0007669"/>
    <property type="project" value="InterPro"/>
</dbReference>
<feature type="compositionally biased region" description="Basic and acidic residues" evidence="4">
    <location>
        <begin position="124"/>
        <end position="140"/>
    </location>
</feature>
<dbReference type="InterPro" id="IPR004827">
    <property type="entry name" value="bZIP"/>
</dbReference>
<keyword evidence="7" id="KW-1185">Reference proteome</keyword>
<organism evidence="6 7">
    <name type="scientific">Cryptococcus deneoformans (strain JEC21 / ATCC MYA-565)</name>
    <name type="common">Cryptococcus neoformans var. neoformans serotype D</name>
    <dbReference type="NCBI Taxonomy" id="214684"/>
    <lineage>
        <taxon>Eukaryota</taxon>
        <taxon>Fungi</taxon>
        <taxon>Dikarya</taxon>
        <taxon>Basidiomycota</taxon>
        <taxon>Agaricomycotina</taxon>
        <taxon>Tremellomycetes</taxon>
        <taxon>Tremellales</taxon>
        <taxon>Cryptococcaceae</taxon>
        <taxon>Cryptococcus</taxon>
        <taxon>Cryptococcus neoformans species complex</taxon>
    </lineage>
</organism>
<dbReference type="Proteomes" id="UP000002149">
    <property type="component" value="Chromosome 1"/>
</dbReference>
<dbReference type="InParanoid" id="A0A0S2LI12"/>
<keyword evidence="3" id="KW-0804">Transcription</keyword>
<feature type="region of interest" description="Disordered" evidence="4">
    <location>
        <begin position="118"/>
        <end position="152"/>
    </location>
</feature>
<feature type="region of interest" description="Disordered" evidence="4">
    <location>
        <begin position="1"/>
        <end position="20"/>
    </location>
</feature>
<dbReference type="RefSeq" id="XP_024514180.1">
    <property type="nucleotide sequence ID" value="XM_024656108.1"/>
</dbReference>
<name>A0A0S2LI12_CRYD1</name>
<keyword evidence="2" id="KW-0238">DNA-binding</keyword>
<evidence type="ECO:0000313" key="7">
    <source>
        <dbReference type="Proteomes" id="UP000002149"/>
    </source>
</evidence>
<dbReference type="VEuPathDB" id="FungiDB:CNA06905"/>
<evidence type="ECO:0000256" key="2">
    <source>
        <dbReference type="ARBA" id="ARBA00023125"/>
    </source>
</evidence>